<evidence type="ECO:0000313" key="4">
    <source>
        <dbReference type="EMBL" id="MFD0690337.1"/>
    </source>
</evidence>
<dbReference type="Proteomes" id="UP001597063">
    <property type="component" value="Unassembled WGS sequence"/>
</dbReference>
<dbReference type="EMBL" id="JBHTGP010000018">
    <property type="protein sequence ID" value="MFD0690337.1"/>
    <property type="molecule type" value="Genomic_DNA"/>
</dbReference>
<name>A0ABW2XZ63_9ACTN</name>
<dbReference type="GO" id="GO:0016746">
    <property type="term" value="F:acyltransferase activity"/>
    <property type="evidence" value="ECO:0007669"/>
    <property type="project" value="UniProtKB-KW"/>
</dbReference>
<dbReference type="CDD" id="cd04301">
    <property type="entry name" value="NAT_SF"/>
    <property type="match status" value="1"/>
</dbReference>
<keyword evidence="5" id="KW-1185">Reference proteome</keyword>
<proteinExistence type="predicted"/>
<protein>
    <submittedName>
        <fullName evidence="4">GNAT family N-acetyltransferase</fullName>
        <ecNumber evidence="4">2.3.-.-</ecNumber>
    </submittedName>
</protein>
<evidence type="ECO:0000313" key="5">
    <source>
        <dbReference type="Proteomes" id="UP001597063"/>
    </source>
</evidence>
<dbReference type="InterPro" id="IPR016181">
    <property type="entry name" value="Acyl_CoA_acyltransferase"/>
</dbReference>
<dbReference type="EC" id="2.3.-.-" evidence="4"/>
<evidence type="ECO:0000259" key="3">
    <source>
        <dbReference type="PROSITE" id="PS51186"/>
    </source>
</evidence>
<keyword evidence="1 4" id="KW-0808">Transferase</keyword>
<reference evidence="5" key="1">
    <citation type="journal article" date="2019" name="Int. J. Syst. Evol. Microbiol.">
        <title>The Global Catalogue of Microorganisms (GCM) 10K type strain sequencing project: providing services to taxonomists for standard genome sequencing and annotation.</title>
        <authorList>
            <consortium name="The Broad Institute Genomics Platform"/>
            <consortium name="The Broad Institute Genome Sequencing Center for Infectious Disease"/>
            <person name="Wu L."/>
            <person name="Ma J."/>
        </authorList>
    </citation>
    <scope>NUCLEOTIDE SEQUENCE [LARGE SCALE GENOMIC DNA]</scope>
    <source>
        <strain evidence="5">JCM 9371</strain>
    </source>
</reference>
<dbReference type="SUPFAM" id="SSF55729">
    <property type="entry name" value="Acyl-CoA N-acyltransferases (Nat)"/>
    <property type="match status" value="1"/>
</dbReference>
<dbReference type="PANTHER" id="PTHR43877">
    <property type="entry name" value="AMINOALKYLPHOSPHONATE N-ACETYLTRANSFERASE-RELATED-RELATED"/>
    <property type="match status" value="1"/>
</dbReference>
<dbReference type="PROSITE" id="PS51186">
    <property type="entry name" value="GNAT"/>
    <property type="match status" value="1"/>
</dbReference>
<dbReference type="Gene3D" id="3.40.630.30">
    <property type="match status" value="1"/>
</dbReference>
<evidence type="ECO:0000256" key="1">
    <source>
        <dbReference type="ARBA" id="ARBA00022679"/>
    </source>
</evidence>
<feature type="domain" description="N-acetyltransferase" evidence="3">
    <location>
        <begin position="9"/>
        <end position="177"/>
    </location>
</feature>
<dbReference type="Pfam" id="PF00583">
    <property type="entry name" value="Acetyltransf_1"/>
    <property type="match status" value="1"/>
</dbReference>
<evidence type="ECO:0000256" key="2">
    <source>
        <dbReference type="ARBA" id="ARBA00023315"/>
    </source>
</evidence>
<keyword evidence="2 4" id="KW-0012">Acyltransferase</keyword>
<accession>A0ABW2XZ63</accession>
<sequence length="181" mass="19368">MSAEAEPRLVLRRLGEDDAAEYRAFRLRALRDAPGAFTSTFEEEDAKPLAATVTRLVPSDGTRTVVLGAFDPVRGLIGSAGLRAPSRLQERHKGTLFGMAVAPHAAGRGVGRALVERILETAAEAGLVQVDLTVSEGNVPAERLYRACGFEVWGREPRALLVGGRPVAKLHMVRMLDGADG</sequence>
<gene>
    <name evidence="4" type="ORF">ACFQZM_38015</name>
</gene>
<dbReference type="InterPro" id="IPR050832">
    <property type="entry name" value="Bact_Acetyltransf"/>
</dbReference>
<dbReference type="RefSeq" id="WP_131763190.1">
    <property type="nucleotide sequence ID" value="NZ_CAACUY010000303.1"/>
</dbReference>
<organism evidence="4 5">
    <name type="scientific">Actinomadura fibrosa</name>
    <dbReference type="NCBI Taxonomy" id="111802"/>
    <lineage>
        <taxon>Bacteria</taxon>
        <taxon>Bacillati</taxon>
        <taxon>Actinomycetota</taxon>
        <taxon>Actinomycetes</taxon>
        <taxon>Streptosporangiales</taxon>
        <taxon>Thermomonosporaceae</taxon>
        <taxon>Actinomadura</taxon>
    </lineage>
</organism>
<comment type="caution">
    <text evidence="4">The sequence shown here is derived from an EMBL/GenBank/DDBJ whole genome shotgun (WGS) entry which is preliminary data.</text>
</comment>
<dbReference type="InterPro" id="IPR000182">
    <property type="entry name" value="GNAT_dom"/>
</dbReference>